<accession>A0A0G3GPW7</accession>
<proteinExistence type="inferred from homology"/>
<reference evidence="4 5" key="1">
    <citation type="submission" date="2015-05" db="EMBL/GenBank/DDBJ databases">
        <title>Complete genome sequence of Corynebacterium epidermidicanis DSM 45586, isolated from the skin of a dog suffering from pruritus.</title>
        <authorList>
            <person name="Ruckert C."/>
            <person name="Albersmeier A."/>
            <person name="Winkler A."/>
            <person name="Tauch A."/>
        </authorList>
    </citation>
    <scope>NUCLEOTIDE SEQUENCE [LARGE SCALE GENOMIC DNA]</scope>
    <source>
        <strain evidence="4 5">DSM 45586</strain>
    </source>
</reference>
<dbReference type="InterPro" id="IPR013549">
    <property type="entry name" value="DUF1731"/>
</dbReference>
<evidence type="ECO:0000256" key="1">
    <source>
        <dbReference type="ARBA" id="ARBA00009353"/>
    </source>
</evidence>
<dbReference type="Pfam" id="PF01370">
    <property type="entry name" value="Epimerase"/>
    <property type="match status" value="1"/>
</dbReference>
<dbReference type="AlphaFoldDB" id="A0A0G3GPW7"/>
<dbReference type="RefSeq" id="WP_047240305.1">
    <property type="nucleotide sequence ID" value="NZ_CP011541.1"/>
</dbReference>
<protein>
    <submittedName>
        <fullName evidence="4">Putative TIGR01777 family protein</fullName>
    </submittedName>
</protein>
<dbReference type="SUPFAM" id="SSF51735">
    <property type="entry name" value="NAD(P)-binding Rossmann-fold domains"/>
    <property type="match status" value="1"/>
</dbReference>
<evidence type="ECO:0000313" key="4">
    <source>
        <dbReference type="EMBL" id="AKK03241.1"/>
    </source>
</evidence>
<dbReference type="Gene3D" id="3.40.50.720">
    <property type="entry name" value="NAD(P)-binding Rossmann-like Domain"/>
    <property type="match status" value="1"/>
</dbReference>
<evidence type="ECO:0000313" key="5">
    <source>
        <dbReference type="Proteomes" id="UP000035368"/>
    </source>
</evidence>
<evidence type="ECO:0000259" key="3">
    <source>
        <dbReference type="Pfam" id="PF08338"/>
    </source>
</evidence>
<dbReference type="STRING" id="1050174.CEPID_06915"/>
<dbReference type="PANTHER" id="PTHR11092:SF0">
    <property type="entry name" value="EPIMERASE FAMILY PROTEIN SDR39U1"/>
    <property type="match status" value="1"/>
</dbReference>
<dbReference type="InterPro" id="IPR001509">
    <property type="entry name" value="Epimerase_deHydtase"/>
</dbReference>
<dbReference type="PATRIC" id="fig|1050174.4.peg.1399"/>
<dbReference type="Proteomes" id="UP000035368">
    <property type="component" value="Chromosome"/>
</dbReference>
<dbReference type="Pfam" id="PF08338">
    <property type="entry name" value="DUF1731"/>
    <property type="match status" value="1"/>
</dbReference>
<gene>
    <name evidence="4" type="ORF">CEPID_06915</name>
</gene>
<dbReference type="PANTHER" id="PTHR11092">
    <property type="entry name" value="SUGAR NUCLEOTIDE EPIMERASE RELATED"/>
    <property type="match status" value="1"/>
</dbReference>
<organism evidence="4 5">
    <name type="scientific">Corynebacterium epidermidicanis</name>
    <dbReference type="NCBI Taxonomy" id="1050174"/>
    <lineage>
        <taxon>Bacteria</taxon>
        <taxon>Bacillati</taxon>
        <taxon>Actinomycetota</taxon>
        <taxon>Actinomycetes</taxon>
        <taxon>Mycobacteriales</taxon>
        <taxon>Corynebacteriaceae</taxon>
        <taxon>Corynebacterium</taxon>
    </lineage>
</organism>
<dbReference type="EMBL" id="CP011541">
    <property type="protein sequence ID" value="AKK03241.1"/>
    <property type="molecule type" value="Genomic_DNA"/>
</dbReference>
<dbReference type="InterPro" id="IPR010099">
    <property type="entry name" value="SDR39U1"/>
</dbReference>
<evidence type="ECO:0000259" key="2">
    <source>
        <dbReference type="Pfam" id="PF01370"/>
    </source>
</evidence>
<feature type="domain" description="DUF1731" evidence="3">
    <location>
        <begin position="391"/>
        <end position="438"/>
    </location>
</feature>
<dbReference type="SUPFAM" id="SSF55961">
    <property type="entry name" value="Bet v1-like"/>
    <property type="match status" value="1"/>
</dbReference>
<sequence length="449" mass="48421">MSFSTTHFVPFPREDVWEWHTRAGAVTRLTPPFAHMYPVSVTDSLARGTTTFALPGGLRWVARHDLTGYREGHNFVDVCVSAPIKKFAGWRHQHSFSDAPGGTLITDTVTTRVPSATVRSLFAYRQHQLLGDLATIDSLTPLLGAESTPPVVALTGSRGLVGRSLMAFLQTMGITVIQLVRSKPKPGQRLWDPHRPDRDLLAGVDALIHLAGEPIFGRFSESHKQAIYESRVRPTSELARLVSQSPTCKSFIVASAIGYYGPTVTATAPAAEDHPKGSGFLAEVVADWEAAAAEVQARVVHVRTGVVLSGRGGLLPVFKTLFSAGLGGTLGSGTQNLSWIAIDDLVGIYTRALLDPSWRGPINAVAPHPVTNAEFSKIIAGQLRRPSFIPIPTLGPRILLGSEGTRELVLADQIISPSFLANAGFNFRYPELTPALAHELGGEELLEKV</sequence>
<comment type="similarity">
    <text evidence="1">Belongs to the NAD(P)-dependent epimerase/dehydratase family. SDR39U1 subfamily.</text>
</comment>
<name>A0A0G3GPW7_9CORY</name>
<feature type="domain" description="NAD-dependent epimerase/dehydratase" evidence="2">
    <location>
        <begin position="153"/>
        <end position="355"/>
    </location>
</feature>
<dbReference type="OrthoDB" id="9801773at2"/>
<dbReference type="CDD" id="cd07820">
    <property type="entry name" value="SRPBCC_3"/>
    <property type="match status" value="1"/>
</dbReference>
<dbReference type="InterPro" id="IPR036291">
    <property type="entry name" value="NAD(P)-bd_dom_sf"/>
</dbReference>
<dbReference type="Gene3D" id="3.30.530.20">
    <property type="match status" value="1"/>
</dbReference>
<dbReference type="KEGG" id="cei:CEPID_06915"/>
<keyword evidence="5" id="KW-1185">Reference proteome</keyword>
<dbReference type="NCBIfam" id="TIGR01777">
    <property type="entry name" value="yfcH"/>
    <property type="match status" value="1"/>
</dbReference>
<dbReference type="InterPro" id="IPR023393">
    <property type="entry name" value="START-like_dom_sf"/>
</dbReference>